<protein>
    <recommendedName>
        <fullName evidence="12">Cytochrome c-type biogenesis protein CcmE</fullName>
    </recommendedName>
    <alternativeName>
        <fullName evidence="12">Cytochrome c maturation protein E</fullName>
    </alternativeName>
    <alternativeName>
        <fullName evidence="12">Heme chaperone CcmE</fullName>
    </alternativeName>
</protein>
<sequence length="177" mass="18701">MTRKSRRLILIAACGAVLALALGLILSAMSGSIVFFRSPAEVAAQGVPPGTRFRLGGLVKDGSVKRGPDQNVEFAVTDTNATVPVQYRGLLPDLFREGQGIVAEGTLDVGGVFRADTVLAKHDENYMPREVADALKAQGRWQEGGSKEAPKDASKAAPKDAAKPETADATLGQRSER</sequence>
<evidence type="ECO:0000313" key="16">
    <source>
        <dbReference type="Proteomes" id="UP000180215"/>
    </source>
</evidence>
<dbReference type="FunFam" id="2.40.50.140:FF:000104">
    <property type="entry name" value="Cytochrome c-type biogenesis protein CcmE"/>
    <property type="match status" value="1"/>
</dbReference>
<keyword evidence="5 12" id="KW-0479">Metal-binding</keyword>
<dbReference type="InterPro" id="IPR004329">
    <property type="entry name" value="CcmE"/>
</dbReference>
<keyword evidence="2 12" id="KW-1003">Cell membrane</keyword>
<dbReference type="GO" id="GO:0046872">
    <property type="term" value="F:metal ion binding"/>
    <property type="evidence" value="ECO:0007669"/>
    <property type="project" value="UniProtKB-KW"/>
</dbReference>
<organism evidence="15 16">
    <name type="scientific">Methylorubrum extorquens</name>
    <name type="common">Methylobacterium dichloromethanicum</name>
    <name type="synonym">Methylobacterium extorquens</name>
    <dbReference type="NCBI Taxonomy" id="408"/>
    <lineage>
        <taxon>Bacteria</taxon>
        <taxon>Pseudomonadati</taxon>
        <taxon>Pseudomonadota</taxon>
        <taxon>Alphaproteobacteria</taxon>
        <taxon>Hyphomicrobiales</taxon>
        <taxon>Methylobacteriaceae</taxon>
        <taxon>Methylorubrum</taxon>
    </lineage>
</organism>
<evidence type="ECO:0000256" key="8">
    <source>
        <dbReference type="ARBA" id="ARBA00022989"/>
    </source>
</evidence>
<evidence type="ECO:0000256" key="7">
    <source>
        <dbReference type="ARBA" id="ARBA00022968"/>
    </source>
</evidence>
<keyword evidence="8 12" id="KW-1133">Transmembrane helix</keyword>
<dbReference type="PANTHER" id="PTHR34128">
    <property type="entry name" value="CYTOCHROME C-TYPE BIOGENESIS PROTEIN CCME HOMOLOG, MITOCHONDRIAL"/>
    <property type="match status" value="1"/>
</dbReference>
<dbReference type="EMBL" id="MNAO01000381">
    <property type="protein sequence ID" value="OHV14963.1"/>
    <property type="molecule type" value="Genomic_DNA"/>
</dbReference>
<dbReference type="NCBIfam" id="NF009727">
    <property type="entry name" value="PRK13254.1-1"/>
    <property type="match status" value="1"/>
</dbReference>
<dbReference type="InterPro" id="IPR012340">
    <property type="entry name" value="NA-bd_OB-fold"/>
</dbReference>
<evidence type="ECO:0000313" key="15">
    <source>
        <dbReference type="EMBL" id="OHV14963.1"/>
    </source>
</evidence>
<feature type="binding site" description="covalent" evidence="12 13">
    <location>
        <position position="122"/>
    </location>
    <ligand>
        <name>heme</name>
        <dbReference type="ChEBI" id="CHEBI:30413"/>
    </ligand>
</feature>
<dbReference type="SMR" id="A0A1S1NW70"/>
<dbReference type="SUPFAM" id="SSF82093">
    <property type="entry name" value="Heme chaperone CcmE"/>
    <property type="match status" value="1"/>
</dbReference>
<evidence type="ECO:0000256" key="10">
    <source>
        <dbReference type="ARBA" id="ARBA00023136"/>
    </source>
</evidence>
<dbReference type="AlphaFoldDB" id="A0A1S1NW70"/>
<dbReference type="HAMAP" id="MF_01959">
    <property type="entry name" value="CcmE"/>
    <property type="match status" value="1"/>
</dbReference>
<evidence type="ECO:0000256" key="1">
    <source>
        <dbReference type="ARBA" id="ARBA00004533"/>
    </source>
</evidence>
<evidence type="ECO:0000256" key="5">
    <source>
        <dbReference type="ARBA" id="ARBA00022723"/>
    </source>
</evidence>
<keyword evidence="9 12" id="KW-0408">Iron</keyword>
<gene>
    <name evidence="12" type="primary">ccmE</name>
    <name evidence="12" type="synonym">cycJ</name>
    <name evidence="15" type="ORF">BK022_22520</name>
</gene>
<feature type="region of interest" description="Disordered" evidence="14">
    <location>
        <begin position="133"/>
        <end position="177"/>
    </location>
</feature>
<keyword evidence="3 12" id="KW-0349">Heme</keyword>
<keyword evidence="4 12" id="KW-0812">Transmembrane</keyword>
<evidence type="ECO:0000256" key="2">
    <source>
        <dbReference type="ARBA" id="ARBA00022475"/>
    </source>
</evidence>
<dbReference type="Pfam" id="PF03100">
    <property type="entry name" value="CcmE"/>
    <property type="match status" value="1"/>
</dbReference>
<feature type="compositionally biased region" description="Basic and acidic residues" evidence="14">
    <location>
        <begin position="145"/>
        <end position="166"/>
    </location>
</feature>
<comment type="similarity">
    <text evidence="12">Belongs to the CcmE/CycJ family.</text>
</comment>
<dbReference type="RefSeq" id="WP_012253032.1">
    <property type="nucleotide sequence ID" value="NZ_CP077638.1"/>
</dbReference>
<dbReference type="GO" id="GO:0017003">
    <property type="term" value="P:protein-heme linkage"/>
    <property type="evidence" value="ECO:0007669"/>
    <property type="project" value="UniProtKB-UniRule"/>
</dbReference>
<feature type="binding site" description="axial binding residue" evidence="12 13">
    <location>
        <position position="126"/>
    </location>
    <ligand>
        <name>heme</name>
        <dbReference type="ChEBI" id="CHEBI:30413"/>
    </ligand>
    <ligandPart>
        <name>Fe</name>
        <dbReference type="ChEBI" id="CHEBI:18248"/>
    </ligandPart>
</feature>
<dbReference type="NCBIfam" id="NF009729">
    <property type="entry name" value="PRK13254.1-3"/>
    <property type="match status" value="1"/>
</dbReference>
<keyword evidence="10 12" id="KW-0472">Membrane</keyword>
<comment type="function">
    <text evidence="11 12">Heme chaperone required for the biogenesis of c-type cytochromes. Transiently binds heme delivered by CcmC and transfers the heme to apo-cytochromes in a process facilitated by CcmF and CcmH.</text>
</comment>
<dbReference type="InterPro" id="IPR036127">
    <property type="entry name" value="CcmE-like_sf"/>
</dbReference>
<name>A0A1S1NW70_METEX</name>
<dbReference type="GO" id="GO:0005886">
    <property type="term" value="C:plasma membrane"/>
    <property type="evidence" value="ECO:0007669"/>
    <property type="project" value="UniProtKB-SubCell"/>
</dbReference>
<evidence type="ECO:0000256" key="13">
    <source>
        <dbReference type="PIRSR" id="PIRSR604329-50"/>
    </source>
</evidence>
<evidence type="ECO:0000256" key="11">
    <source>
        <dbReference type="ARBA" id="ARBA00056663"/>
    </source>
</evidence>
<evidence type="ECO:0000256" key="4">
    <source>
        <dbReference type="ARBA" id="ARBA00022692"/>
    </source>
</evidence>
<evidence type="ECO:0000256" key="3">
    <source>
        <dbReference type="ARBA" id="ARBA00022617"/>
    </source>
</evidence>
<dbReference type="PANTHER" id="PTHR34128:SF2">
    <property type="entry name" value="CYTOCHROME C-TYPE BIOGENESIS PROTEIN CCME HOMOLOG, MITOCHONDRIAL"/>
    <property type="match status" value="1"/>
</dbReference>
<comment type="caution">
    <text evidence="15">The sequence shown here is derived from an EMBL/GenBank/DDBJ whole genome shotgun (WGS) entry which is preliminary data.</text>
</comment>
<keyword evidence="7 12" id="KW-0735">Signal-anchor</keyword>
<feature type="topological domain" description="Extracellular" evidence="12">
    <location>
        <begin position="29"/>
        <end position="177"/>
    </location>
</feature>
<evidence type="ECO:0000256" key="6">
    <source>
        <dbReference type="ARBA" id="ARBA00022748"/>
    </source>
</evidence>
<evidence type="ECO:0000256" key="12">
    <source>
        <dbReference type="HAMAP-Rule" id="MF_01959"/>
    </source>
</evidence>
<reference evidence="15 16" key="1">
    <citation type="submission" date="2016-10" db="EMBL/GenBank/DDBJ databases">
        <title>Draft genome sequence of Methylobacterium extorquens CP3, a seed endophyte of Crotalaria pumila with plant growth-promoting and metal tolerance properties.</title>
        <authorList>
            <person name="Sanchez-Lopez A.S."/>
            <person name="Van Hamme J.D."/>
            <person name="Thijs S."/>
            <person name="Mcammond B.M."/>
            <person name="Stevens V."/>
            <person name="Gonzalez-Chavez M.D.C."/>
            <person name="Vangronsveld J."/>
        </authorList>
    </citation>
    <scope>NUCLEOTIDE SEQUENCE [LARGE SCALE GENOMIC DNA]</scope>
    <source>
        <strain evidence="15 16">CP3</strain>
    </source>
</reference>
<dbReference type="GO" id="GO:0020037">
    <property type="term" value="F:heme binding"/>
    <property type="evidence" value="ECO:0007669"/>
    <property type="project" value="InterPro"/>
</dbReference>
<comment type="subcellular location">
    <subcellularLocation>
        <location evidence="1">Cell inner membrane</location>
    </subcellularLocation>
    <subcellularLocation>
        <location evidence="12">Cell membrane</location>
        <topology evidence="12">Single-pass type II membrane protein</topology>
    </subcellularLocation>
</comment>
<feature type="topological domain" description="Cytoplasmic" evidence="12">
    <location>
        <begin position="1"/>
        <end position="7"/>
    </location>
</feature>
<proteinExistence type="inferred from homology"/>
<evidence type="ECO:0000256" key="9">
    <source>
        <dbReference type="ARBA" id="ARBA00023004"/>
    </source>
</evidence>
<accession>A0A1S1NW70</accession>
<dbReference type="Proteomes" id="UP000180215">
    <property type="component" value="Unassembled WGS sequence"/>
</dbReference>
<keyword evidence="6 12" id="KW-0201">Cytochrome c-type biogenesis</keyword>
<dbReference type="GO" id="GO:0017004">
    <property type="term" value="P:cytochrome complex assembly"/>
    <property type="evidence" value="ECO:0007669"/>
    <property type="project" value="UniProtKB-KW"/>
</dbReference>
<evidence type="ECO:0000256" key="14">
    <source>
        <dbReference type="SAM" id="MobiDB-lite"/>
    </source>
</evidence>
<dbReference type="Gene3D" id="2.40.50.140">
    <property type="entry name" value="Nucleic acid-binding proteins"/>
    <property type="match status" value="1"/>
</dbReference>
<dbReference type="NCBIfam" id="NF009731">
    <property type="entry name" value="PRK13254.1-5"/>
    <property type="match status" value="1"/>
</dbReference>